<dbReference type="EMBL" id="AGVY01000240">
    <property type="protein sequence ID" value="EHN02108.1"/>
    <property type="molecule type" value="Genomic_DNA"/>
</dbReference>
<dbReference type="HOGENOM" id="CLU_1836283_0_0_1"/>
<evidence type="ECO:0000313" key="2">
    <source>
        <dbReference type="Proteomes" id="UP000009009"/>
    </source>
</evidence>
<gene>
    <name evidence="1" type="ORF">VIN7_7501</name>
</gene>
<reference evidence="1 2" key="1">
    <citation type="journal article" date="2012" name="FEMS Yeast Res.">
        <title>The genome sequence of the wine yeast VIN7 reveals an allotriploid hybrid genome with Saccharomyces cerevisiae and Saccharomyces kudriavzevii origins.</title>
        <authorList>
            <person name="Borneman A.R."/>
            <person name="Desany B.A."/>
            <person name="Riches D."/>
            <person name="Affourtit J.P."/>
            <person name="Forgan A.H."/>
            <person name="Pretorius I.S."/>
            <person name="Egholm M."/>
            <person name="Chambers P.J."/>
        </authorList>
    </citation>
    <scope>NUCLEOTIDE SEQUENCE [LARGE SCALE GENOMIC DNA]</scope>
    <source>
        <strain evidence="1 2">VIN7</strain>
    </source>
</reference>
<comment type="caution">
    <text evidence="1">The sequence shown here is derived from an EMBL/GenBank/DDBJ whole genome shotgun (WGS) entry which is preliminary data.</text>
</comment>
<dbReference type="AlphaFoldDB" id="H0GVP1"/>
<protein>
    <submittedName>
        <fullName evidence="1">Uncharacterized protein</fullName>
    </submittedName>
</protein>
<organism evidence="1 2">
    <name type="scientific">Saccharomyces cerevisiae x Saccharomyces kudriavzevii (strain VIN7)</name>
    <name type="common">Yeast</name>
    <dbReference type="NCBI Taxonomy" id="1095631"/>
    <lineage>
        <taxon>Eukaryota</taxon>
        <taxon>Fungi</taxon>
        <taxon>Dikarya</taxon>
        <taxon>Ascomycota</taxon>
        <taxon>Saccharomycotina</taxon>
        <taxon>Saccharomycetes</taxon>
        <taxon>Saccharomycetales</taxon>
        <taxon>Saccharomycetaceae</taxon>
        <taxon>Saccharomyces</taxon>
    </lineage>
</organism>
<evidence type="ECO:0000313" key="1">
    <source>
        <dbReference type="EMBL" id="EHN02108.1"/>
    </source>
</evidence>
<sequence>MRFKFVTVSTISVMIDSFGSFVLSSTSDELPSLITMVNALVILRSMRLFFLCQGRMEGEGEGRRRKSRNKYSYAQYTLYTYGIHNYIYIYNCTYIRMHVWYAYAHAEIYEGQKFSMQCMRIWCRMNTCTVLLVARHMANP</sequence>
<keyword evidence="2" id="KW-1185">Reference proteome</keyword>
<accession>H0GVP1</accession>
<proteinExistence type="predicted"/>
<dbReference type="Proteomes" id="UP000009009">
    <property type="component" value="Unassembled WGS sequence"/>
</dbReference>
<name>H0GVP1_SACCK</name>